<evidence type="ECO:0000313" key="2">
    <source>
        <dbReference type="EnsemblPlants" id="Solyc01g080710.1.1.1"/>
    </source>
</evidence>
<protein>
    <recommendedName>
        <fullName evidence="1">Ycf2 N-terminal domain-containing protein</fullName>
    </recommendedName>
</protein>
<reference evidence="2" key="2">
    <citation type="submission" date="2019-01" db="UniProtKB">
        <authorList>
            <consortium name="EnsemblPlants"/>
        </authorList>
    </citation>
    <scope>IDENTIFICATION</scope>
    <source>
        <strain evidence="2">cv. Heinz 1706</strain>
    </source>
</reference>
<dbReference type="Gramene" id="Solyc01g080710.1.1">
    <property type="protein sequence ID" value="Solyc01g080710.1.1.1"/>
    <property type="gene ID" value="Solyc01g080710.1"/>
</dbReference>
<dbReference type="PaxDb" id="4081-Solyc01g080710.1.1"/>
<name>A0A3Q7F1N9_SOLLC</name>
<keyword evidence="3" id="KW-1185">Reference proteome</keyword>
<dbReference type="InParanoid" id="A0A3Q7F1N9"/>
<evidence type="ECO:0000313" key="3">
    <source>
        <dbReference type="Proteomes" id="UP000004994"/>
    </source>
</evidence>
<dbReference type="Proteomes" id="UP000004994">
    <property type="component" value="Chromosome 1"/>
</dbReference>
<evidence type="ECO:0000259" key="1">
    <source>
        <dbReference type="Pfam" id="PF05695"/>
    </source>
</evidence>
<organism evidence="2">
    <name type="scientific">Solanum lycopersicum</name>
    <name type="common">Tomato</name>
    <name type="synonym">Lycopersicon esculentum</name>
    <dbReference type="NCBI Taxonomy" id="4081"/>
    <lineage>
        <taxon>Eukaryota</taxon>
        <taxon>Viridiplantae</taxon>
        <taxon>Streptophyta</taxon>
        <taxon>Embryophyta</taxon>
        <taxon>Tracheophyta</taxon>
        <taxon>Spermatophyta</taxon>
        <taxon>Magnoliopsida</taxon>
        <taxon>eudicotyledons</taxon>
        <taxon>Gunneridae</taxon>
        <taxon>Pentapetalae</taxon>
        <taxon>asterids</taxon>
        <taxon>lamiids</taxon>
        <taxon>Solanales</taxon>
        <taxon>Solanaceae</taxon>
        <taxon>Solanoideae</taxon>
        <taxon>Solaneae</taxon>
        <taxon>Solanum</taxon>
        <taxon>Solanum subgen. Lycopersicon</taxon>
    </lineage>
</organism>
<dbReference type="AlphaFoldDB" id="A0A3Q7F1N9"/>
<feature type="domain" description="Ycf2 N-terminal" evidence="1">
    <location>
        <begin position="1"/>
        <end position="51"/>
    </location>
</feature>
<reference evidence="2" key="1">
    <citation type="journal article" date="2012" name="Nature">
        <title>The tomato genome sequence provides insights into fleshy fruit evolution.</title>
        <authorList>
            <consortium name="Tomato Genome Consortium"/>
        </authorList>
    </citation>
    <scope>NUCLEOTIDE SEQUENCE [LARGE SCALE GENOMIC DNA]</scope>
    <source>
        <strain evidence="2">cv. Heinz 1706</strain>
    </source>
</reference>
<dbReference type="InterPro" id="IPR056777">
    <property type="entry name" value="Ycf2_N"/>
</dbReference>
<accession>A0A3Q7F1N9</accession>
<dbReference type="Pfam" id="PF05695">
    <property type="entry name" value="Ycf2"/>
    <property type="match status" value="1"/>
</dbReference>
<proteinExistence type="predicted"/>
<sequence>MIDSFHIRNNRRKFLDNSDFYFSIIFHDQNNWLNPVKSFHRSLLISSFYKAK</sequence>
<dbReference type="EnsemblPlants" id="Solyc01g080710.1.1">
    <property type="protein sequence ID" value="Solyc01g080710.1.1.1"/>
    <property type="gene ID" value="Solyc01g080710.1"/>
</dbReference>